<evidence type="ECO:0000313" key="2">
    <source>
        <dbReference type="EMBL" id="APE96270.1"/>
    </source>
</evidence>
<dbReference type="EMBL" id="CP016070">
    <property type="protein sequence ID" value="AOW80937.1"/>
    <property type="molecule type" value="Genomic_DNA"/>
</dbReference>
<gene>
    <name evidence="2" type="ORF">HSR6_1834</name>
    <name evidence="1" type="ORF">HTSR_1768</name>
</gene>
<accession>A0A1J1ADQ2</accession>
<dbReference type="InterPro" id="IPR003795">
    <property type="entry name" value="DUF192"/>
</dbReference>
<dbReference type="KEGG" id="hhsr:HSR6_1834"/>
<reference evidence="1 3" key="1">
    <citation type="submission" date="2016-06" db="EMBL/GenBank/DDBJ databases">
        <title>Discovery of anaerobic lithoheterotrophic haloarchaeon capable of sulfur respiration by hydrogen and formate.</title>
        <authorList>
            <person name="Sorokin D.Y."/>
            <person name="Kublanov I.V."/>
            <person name="Roman P."/>
            <person name="Sinninghe Damste J.S."/>
            <person name="Golyshin P.N."/>
            <person name="Rojo D."/>
            <person name="Ciordia S."/>
            <person name="Mena Md.C."/>
            <person name="Ferrer M."/>
            <person name="Smedile F."/>
            <person name="Messina E."/>
            <person name="La Cono V."/>
            <person name="Yakimov M.M."/>
        </authorList>
    </citation>
    <scope>NUCLEOTIDE SEQUENCE [LARGE SCALE GENOMIC DNA]</scope>
    <source>
        <strain evidence="1 3">HTSR1</strain>
    </source>
</reference>
<evidence type="ECO:0008006" key="5">
    <source>
        <dbReference type="Google" id="ProtNLM"/>
    </source>
</evidence>
<dbReference type="KEGG" id="halh:HTSR_1768"/>
<protein>
    <recommendedName>
        <fullName evidence="5">DUF192 domain-containing protein</fullName>
    </recommendedName>
</protein>
<dbReference type="PANTHER" id="PTHR37953">
    <property type="entry name" value="UPF0127 PROTEIN MJ1496"/>
    <property type="match status" value="1"/>
</dbReference>
<sequence>MGLAVLLLLLAAVGGGPQVGTDSEPPDRATLTFVDETGTELGTVDATIAAGFFERYTGLSETDRLGPDAGMVFVYPEAGERTFVMRNMSFPIDMIFVGADGEITAVHHAAPEDDREFSGQARWVIEVNRGYTDAHEIDVGDSVRGLPR</sequence>
<accession>A0A1D8S6E3</accession>
<dbReference type="Proteomes" id="UP000185608">
    <property type="component" value="Chromosome"/>
</dbReference>
<evidence type="ECO:0000313" key="3">
    <source>
        <dbReference type="Proteomes" id="UP000185608"/>
    </source>
</evidence>
<proteinExistence type="predicted"/>
<dbReference type="EMBL" id="CP016804">
    <property type="protein sequence ID" value="APE96270.1"/>
    <property type="molecule type" value="Genomic_DNA"/>
</dbReference>
<dbReference type="Pfam" id="PF02643">
    <property type="entry name" value="DUF192"/>
    <property type="match status" value="1"/>
</dbReference>
<dbReference type="InterPro" id="IPR038695">
    <property type="entry name" value="Saro_0823-like_sf"/>
</dbReference>
<reference evidence="4" key="2">
    <citation type="submission" date="2016-08" db="EMBL/GenBank/DDBJ databases">
        <title>Discovery of first anaerobic lithoheterotrophic haloarchae widely represented in hypersaline habitats.</title>
        <authorList>
            <person name="Sorokin D.Y."/>
            <person name="Kublanov I.V."/>
            <person name="Roman P."/>
            <person name="Sinninghe Damste J.S."/>
            <person name="Golyshin P.N."/>
            <person name="Rojo D."/>
            <person name="Ciordia S."/>
            <person name="Mena Md.C."/>
            <person name="Ferrer M."/>
            <person name="Smedile F."/>
            <person name="Messina E."/>
            <person name="La Cono V."/>
            <person name="Yakimov M.M."/>
        </authorList>
    </citation>
    <scope>NUCLEOTIDE SEQUENCE [LARGE SCALE GENOMIC DNA]</scope>
    <source>
        <strain evidence="4">HSR6</strain>
    </source>
</reference>
<evidence type="ECO:0000313" key="4">
    <source>
        <dbReference type="Proteomes" id="UP000186165"/>
    </source>
</evidence>
<keyword evidence="4" id="KW-1185">Reference proteome</keyword>
<dbReference type="Gene3D" id="2.60.120.1140">
    <property type="entry name" value="Protein of unknown function DUF192"/>
    <property type="match status" value="1"/>
</dbReference>
<name>A0A1D8S6E3_9EURY</name>
<dbReference type="AlphaFoldDB" id="A0A1D8S6E3"/>
<organism evidence="1 3">
    <name type="scientific">Halodesulfurarchaeum formicicum</name>
    <dbReference type="NCBI Taxonomy" id="1873524"/>
    <lineage>
        <taxon>Archaea</taxon>
        <taxon>Methanobacteriati</taxon>
        <taxon>Methanobacteriota</taxon>
        <taxon>Stenosarchaea group</taxon>
        <taxon>Halobacteria</taxon>
        <taxon>Halobacteriales</taxon>
        <taxon>Halobacteriaceae</taxon>
        <taxon>Halodesulfurarchaeum</taxon>
    </lineage>
</organism>
<dbReference type="PANTHER" id="PTHR37953:SF1">
    <property type="entry name" value="UPF0127 PROTEIN MJ1496"/>
    <property type="match status" value="1"/>
</dbReference>
<evidence type="ECO:0000313" key="1">
    <source>
        <dbReference type="EMBL" id="AOW80937.1"/>
    </source>
</evidence>
<dbReference type="STRING" id="1873524.HSR6_1834"/>
<dbReference type="Proteomes" id="UP000186165">
    <property type="component" value="Chromosome"/>
</dbReference>
<reference evidence="2" key="3">
    <citation type="journal article" date="2017" name="ISME J.">
        <title>Discovery of anaerobic lithoheterotrophic haloarchaea, ubiquitous in hypersaline habitats.</title>
        <authorList>
            <person name="Sorokin D.Y."/>
            <person name="Messina E."/>
            <person name="Smedile F."/>
            <person name="Roman P."/>
            <person name="Damste J.S.S."/>
            <person name="Ciordia S."/>
            <person name="Mena M.C."/>
            <person name="Ferrer M."/>
            <person name="Golyshin P.N."/>
            <person name="Kublanov I.V."/>
            <person name="Samarov N.I."/>
            <person name="Toshchakov S.V."/>
            <person name="La Cono V."/>
            <person name="Yakimov M.M."/>
        </authorList>
    </citation>
    <scope>NUCLEOTIDE SEQUENCE</scope>
    <source>
        <strain evidence="2">HSR6</strain>
    </source>
</reference>